<dbReference type="EMBL" id="CAJNAU010000307">
    <property type="protein sequence ID" value="CAE6872301.1"/>
    <property type="molecule type" value="Genomic_DNA"/>
</dbReference>
<organism evidence="1 2">
    <name type="scientific">Paraburkholderia aspalathi</name>
    <dbReference type="NCBI Taxonomy" id="1324617"/>
    <lineage>
        <taxon>Bacteria</taxon>
        <taxon>Pseudomonadati</taxon>
        <taxon>Pseudomonadota</taxon>
        <taxon>Betaproteobacteria</taxon>
        <taxon>Burkholderiales</taxon>
        <taxon>Burkholderiaceae</taxon>
        <taxon>Paraburkholderia</taxon>
    </lineage>
</organism>
<proteinExistence type="predicted"/>
<evidence type="ECO:0000313" key="1">
    <source>
        <dbReference type="EMBL" id="CAE6872301.1"/>
    </source>
</evidence>
<protein>
    <submittedName>
        <fullName evidence="1">Uncharacterized protein</fullName>
    </submittedName>
</protein>
<name>A0ABN7NAE1_9BURK</name>
<keyword evidence="2" id="KW-1185">Reference proteome</keyword>
<reference evidence="1 2" key="1">
    <citation type="submission" date="2021-02" db="EMBL/GenBank/DDBJ databases">
        <authorList>
            <person name="Vanwijnsberghe S."/>
        </authorList>
    </citation>
    <scope>NUCLEOTIDE SEQUENCE [LARGE SCALE GENOMIC DNA]</scope>
    <source>
        <strain evidence="1 2">R-69658</strain>
    </source>
</reference>
<gene>
    <name evidence="1" type="ORF">R69658_08224</name>
</gene>
<comment type="caution">
    <text evidence="1">The sequence shown here is derived from an EMBL/GenBank/DDBJ whole genome shotgun (WGS) entry which is preliminary data.</text>
</comment>
<sequence length="37" mass="3656">MCGSLFSALSDKGLGGDNCLGRSLTIVLAGGEELEAA</sequence>
<evidence type="ECO:0000313" key="2">
    <source>
        <dbReference type="Proteomes" id="UP000674425"/>
    </source>
</evidence>
<dbReference type="Proteomes" id="UP000674425">
    <property type="component" value="Unassembled WGS sequence"/>
</dbReference>
<accession>A0ABN7NAE1</accession>